<dbReference type="AlphaFoldDB" id="A0A165EZ45"/>
<gene>
    <name evidence="1" type="ORF">EXIGLDRAFT_839529</name>
</gene>
<organism evidence="1 2">
    <name type="scientific">Exidia glandulosa HHB12029</name>
    <dbReference type="NCBI Taxonomy" id="1314781"/>
    <lineage>
        <taxon>Eukaryota</taxon>
        <taxon>Fungi</taxon>
        <taxon>Dikarya</taxon>
        <taxon>Basidiomycota</taxon>
        <taxon>Agaricomycotina</taxon>
        <taxon>Agaricomycetes</taxon>
        <taxon>Auriculariales</taxon>
        <taxon>Exidiaceae</taxon>
        <taxon>Exidia</taxon>
    </lineage>
</organism>
<protein>
    <submittedName>
        <fullName evidence="1">Uncharacterized protein</fullName>
    </submittedName>
</protein>
<dbReference type="InParanoid" id="A0A165EZ45"/>
<sequence length="244" mass="26824">MSNAFEAPFSRLRVFADALHDAFLRLDGGEDITDLVQEKLQQCGRMLEASPEGSKIAAVERTTIKSFATILKEVLTVLEGPKGRIIALRRRLGPGRNVNTGAYVDDCKPRIGEWRKRIEDAIDLRDVEARVILQDMGLAIGGSTSSRTALRARTAAPLAPSAAVDTPGNLSVDAVLALHERLLGYAESSSARIDVLVRNHDQVLNVAGISEREREQHMQRMEAQMNAFDARLKRTNVIACASFF</sequence>
<dbReference type="EMBL" id="KV426109">
    <property type="protein sequence ID" value="KZV88020.1"/>
    <property type="molecule type" value="Genomic_DNA"/>
</dbReference>
<dbReference type="Proteomes" id="UP000077266">
    <property type="component" value="Unassembled WGS sequence"/>
</dbReference>
<reference evidence="1 2" key="1">
    <citation type="journal article" date="2016" name="Mol. Biol. Evol.">
        <title>Comparative Genomics of Early-Diverging Mushroom-Forming Fungi Provides Insights into the Origins of Lignocellulose Decay Capabilities.</title>
        <authorList>
            <person name="Nagy L.G."/>
            <person name="Riley R."/>
            <person name="Tritt A."/>
            <person name="Adam C."/>
            <person name="Daum C."/>
            <person name="Floudas D."/>
            <person name="Sun H."/>
            <person name="Yadav J.S."/>
            <person name="Pangilinan J."/>
            <person name="Larsson K.H."/>
            <person name="Matsuura K."/>
            <person name="Barry K."/>
            <person name="Labutti K."/>
            <person name="Kuo R."/>
            <person name="Ohm R.A."/>
            <person name="Bhattacharya S.S."/>
            <person name="Shirouzu T."/>
            <person name="Yoshinaga Y."/>
            <person name="Martin F.M."/>
            <person name="Grigoriev I.V."/>
            <person name="Hibbett D.S."/>
        </authorList>
    </citation>
    <scope>NUCLEOTIDE SEQUENCE [LARGE SCALE GENOMIC DNA]</scope>
    <source>
        <strain evidence="1 2">HHB12029</strain>
    </source>
</reference>
<evidence type="ECO:0000313" key="2">
    <source>
        <dbReference type="Proteomes" id="UP000077266"/>
    </source>
</evidence>
<accession>A0A165EZ45</accession>
<evidence type="ECO:0000313" key="1">
    <source>
        <dbReference type="EMBL" id="KZV88020.1"/>
    </source>
</evidence>
<proteinExistence type="predicted"/>
<keyword evidence="2" id="KW-1185">Reference proteome</keyword>
<name>A0A165EZ45_EXIGL</name>